<feature type="non-terminal residue" evidence="1">
    <location>
        <position position="1"/>
    </location>
</feature>
<evidence type="ECO:0000313" key="1">
    <source>
        <dbReference type="EMBL" id="GAF99690.1"/>
    </source>
</evidence>
<reference evidence="1" key="1">
    <citation type="journal article" date="2014" name="Front. Microbiol.">
        <title>High frequency of phylogenetically diverse reductive dehalogenase-homologous genes in deep subseafloor sedimentary metagenomes.</title>
        <authorList>
            <person name="Kawai M."/>
            <person name="Futagami T."/>
            <person name="Toyoda A."/>
            <person name="Takaki Y."/>
            <person name="Nishi S."/>
            <person name="Hori S."/>
            <person name="Arai W."/>
            <person name="Tsubouchi T."/>
            <person name="Morono Y."/>
            <person name="Uchiyama I."/>
            <person name="Ito T."/>
            <person name="Fujiyama A."/>
            <person name="Inagaki F."/>
            <person name="Takami H."/>
        </authorList>
    </citation>
    <scope>NUCLEOTIDE SEQUENCE</scope>
    <source>
        <strain evidence="1">Expedition CK06-06</strain>
    </source>
</reference>
<dbReference type="EMBL" id="BARS01028853">
    <property type="protein sequence ID" value="GAF99690.1"/>
    <property type="molecule type" value="Genomic_DNA"/>
</dbReference>
<evidence type="ECO:0008006" key="2">
    <source>
        <dbReference type="Google" id="ProtNLM"/>
    </source>
</evidence>
<dbReference type="AlphaFoldDB" id="X0VGL9"/>
<proteinExistence type="predicted"/>
<sequence>FVIARNSTFRYKGQAVDVRQLNKELGARYVLEGSVQRAGDALRVTAQLLDAKDGTHLWAETYDRELSASSIFAVQDEITEQVVGTIASRYGVISRSRFAEIKEKPTDHLDAHEAVLRADAYYRDNFIATEHAKVRDYLERAVKSDPSYAEAWANLSFIYLPIRSAQLVTGPDTLVS</sequence>
<dbReference type="Gene3D" id="3.40.50.10070">
    <property type="entry name" value="TolB, N-terminal domain"/>
    <property type="match status" value="1"/>
</dbReference>
<organism evidence="1">
    <name type="scientific">marine sediment metagenome</name>
    <dbReference type="NCBI Taxonomy" id="412755"/>
    <lineage>
        <taxon>unclassified sequences</taxon>
        <taxon>metagenomes</taxon>
        <taxon>ecological metagenomes</taxon>
    </lineage>
</organism>
<accession>X0VGL9</accession>
<gene>
    <name evidence="1" type="ORF">S01H1_45185</name>
</gene>
<comment type="caution">
    <text evidence="1">The sequence shown here is derived from an EMBL/GenBank/DDBJ whole genome shotgun (WGS) entry which is preliminary data.</text>
</comment>
<protein>
    <recommendedName>
        <fullName evidence="2">Adenylate/guanylate cyclase domain-containing protein</fullName>
    </recommendedName>
</protein>
<name>X0VGL9_9ZZZZ</name>